<organism evidence="11 12">
    <name type="scientific">Gilliamella bombicola</name>
    <dbReference type="NCBI Taxonomy" id="1798182"/>
    <lineage>
        <taxon>Bacteria</taxon>
        <taxon>Pseudomonadati</taxon>
        <taxon>Pseudomonadota</taxon>
        <taxon>Gammaproteobacteria</taxon>
        <taxon>Orbales</taxon>
        <taxon>Orbaceae</taxon>
        <taxon>Gilliamella</taxon>
    </lineage>
</organism>
<evidence type="ECO:0000256" key="9">
    <source>
        <dbReference type="PROSITE-ProRule" id="PRU00703"/>
    </source>
</evidence>
<evidence type="ECO:0000313" key="12">
    <source>
        <dbReference type="Proteomes" id="UP000199670"/>
    </source>
</evidence>
<dbReference type="EMBL" id="FMAQ01000001">
    <property type="protein sequence ID" value="SCB74117.1"/>
    <property type="molecule type" value="Genomic_DNA"/>
</dbReference>
<dbReference type="SUPFAM" id="SSF56176">
    <property type="entry name" value="FAD-binding/transporter-associated domain-like"/>
    <property type="match status" value="1"/>
</dbReference>
<dbReference type="PANTHER" id="PTHR22777:SF27">
    <property type="entry name" value="MAGNESIUM AND COBALT EFFLUX PROTEIN CORC"/>
    <property type="match status" value="1"/>
</dbReference>
<dbReference type="InterPro" id="IPR036318">
    <property type="entry name" value="FAD-bd_PCMH-like_sf"/>
</dbReference>
<dbReference type="OrthoDB" id="9797674at2"/>
<evidence type="ECO:0000256" key="2">
    <source>
        <dbReference type="ARBA" id="ARBA00022448"/>
    </source>
</evidence>
<gene>
    <name evidence="11" type="ORF">GA0061081_101137</name>
</gene>
<dbReference type="STRING" id="1798182.GA0061081_101137"/>
<dbReference type="InterPro" id="IPR016169">
    <property type="entry name" value="FAD-bd_PCMH_sub2"/>
</dbReference>
<evidence type="ECO:0000313" key="11">
    <source>
        <dbReference type="EMBL" id="SCB74117.1"/>
    </source>
</evidence>
<sequence length="290" mass="33439">MSDDNHRRPKKGFALWLSQLFNSEPKDKEELIEVIREAEENELIDPDTLDMIEGVMDIAEQRIRDIMIPRSQIVTIKDNYSLDQCLDIISEHGHSRYPVISEDRDHIEGILLAKDLLIFIRQGVDNFDLKKILRPTVVVPESKRVDHMLKEFRMQRYHMAMAIDEFGGVSGLVTIEDILELIVGDIEDEYDEVEDRDIRRLSPSVYTVRALTPVEDFNDIFATHFSDDEMDTIGGLVMQHFGRLPLRGESITIDGYQFKVTIADRRRIIQLHVTIPEGATVPNLELPDNV</sequence>
<dbReference type="InterPro" id="IPR044751">
    <property type="entry name" value="Ion_transp-like_CBS"/>
</dbReference>
<keyword evidence="4" id="KW-0460">Magnesium</keyword>
<feature type="domain" description="CBS" evidence="10">
    <location>
        <begin position="67"/>
        <end position="129"/>
    </location>
</feature>
<dbReference type="Proteomes" id="UP000199670">
    <property type="component" value="Unassembled WGS sequence"/>
</dbReference>
<accession>A0A1C3YVJ3</accession>
<keyword evidence="12" id="KW-1185">Reference proteome</keyword>
<dbReference type="Gene3D" id="3.30.465.10">
    <property type="match status" value="1"/>
</dbReference>
<dbReference type="PANTHER" id="PTHR22777">
    <property type="entry name" value="HEMOLYSIN-RELATED"/>
    <property type="match status" value="1"/>
</dbReference>
<evidence type="ECO:0000259" key="10">
    <source>
        <dbReference type="PROSITE" id="PS51371"/>
    </source>
</evidence>
<dbReference type="SMART" id="SM01091">
    <property type="entry name" value="CorC_HlyC"/>
    <property type="match status" value="1"/>
</dbReference>
<protein>
    <recommendedName>
        <fullName evidence="8">Magnesium and cobalt efflux protein CorC</fullName>
    </recommendedName>
</protein>
<dbReference type="SUPFAM" id="SSF54631">
    <property type="entry name" value="CBS-domain pair"/>
    <property type="match status" value="1"/>
</dbReference>
<dbReference type="SMART" id="SM00116">
    <property type="entry name" value="CBS"/>
    <property type="match status" value="2"/>
</dbReference>
<reference evidence="12" key="1">
    <citation type="submission" date="2016-08" db="EMBL/GenBank/DDBJ databases">
        <authorList>
            <person name="Varghese N."/>
            <person name="Submissions Spin"/>
        </authorList>
    </citation>
    <scope>NUCLEOTIDE SEQUENCE [LARGE SCALE GENOMIC DNA]</scope>
    <source>
        <strain evidence="12">R-53248</strain>
    </source>
</reference>
<dbReference type="InterPro" id="IPR000644">
    <property type="entry name" value="CBS_dom"/>
</dbReference>
<comment type="function">
    <text evidence="7">Plays a role in the transport of magnesium and cobalt ions.</text>
</comment>
<feature type="domain" description="CBS" evidence="10">
    <location>
        <begin position="132"/>
        <end position="189"/>
    </location>
</feature>
<dbReference type="Gene3D" id="3.10.580.10">
    <property type="entry name" value="CBS-domain"/>
    <property type="match status" value="1"/>
</dbReference>
<dbReference type="Pfam" id="PF21917">
    <property type="entry name" value="NMB0537_N"/>
    <property type="match status" value="1"/>
</dbReference>
<dbReference type="PROSITE" id="PS51371">
    <property type="entry name" value="CBS"/>
    <property type="match status" value="2"/>
</dbReference>
<dbReference type="FunFam" id="3.10.580.10:FF:000002">
    <property type="entry name" value="Magnesium/cobalt efflux protein CorC"/>
    <property type="match status" value="1"/>
</dbReference>
<evidence type="ECO:0000256" key="4">
    <source>
        <dbReference type="ARBA" id="ARBA00022842"/>
    </source>
</evidence>
<keyword evidence="3" id="KW-0677">Repeat</keyword>
<dbReference type="GO" id="GO:0050660">
    <property type="term" value="F:flavin adenine dinucleotide binding"/>
    <property type="evidence" value="ECO:0007669"/>
    <property type="project" value="InterPro"/>
</dbReference>
<keyword evidence="2" id="KW-0813">Transport</keyword>
<dbReference type="GO" id="GO:0005886">
    <property type="term" value="C:plasma membrane"/>
    <property type="evidence" value="ECO:0007669"/>
    <property type="project" value="TreeGrafter"/>
</dbReference>
<dbReference type="InterPro" id="IPR046342">
    <property type="entry name" value="CBS_dom_sf"/>
</dbReference>
<evidence type="ECO:0000256" key="6">
    <source>
        <dbReference type="ARBA" id="ARBA00023285"/>
    </source>
</evidence>
<evidence type="ECO:0000256" key="5">
    <source>
        <dbReference type="ARBA" id="ARBA00023122"/>
    </source>
</evidence>
<dbReference type="Pfam" id="PF03471">
    <property type="entry name" value="CorC_HlyC"/>
    <property type="match status" value="1"/>
</dbReference>
<dbReference type="RefSeq" id="WP_091346132.1">
    <property type="nucleotide sequence ID" value="NZ_FMAQ01000001.1"/>
</dbReference>
<evidence type="ECO:0000256" key="8">
    <source>
        <dbReference type="ARBA" id="ARBA00040729"/>
    </source>
</evidence>
<evidence type="ECO:0000256" key="1">
    <source>
        <dbReference type="ARBA" id="ARBA00006337"/>
    </source>
</evidence>
<proteinExistence type="inferred from homology"/>
<dbReference type="NCBIfam" id="NF011675">
    <property type="entry name" value="PRK15094.1"/>
    <property type="match status" value="1"/>
</dbReference>
<keyword evidence="6" id="KW-0170">Cobalt</keyword>
<name>A0A1C3YVJ3_9GAMM</name>
<comment type="similarity">
    <text evidence="1">Belongs to the UPF0053 family.</text>
</comment>
<dbReference type="AlphaFoldDB" id="A0A1C3YVJ3"/>
<dbReference type="CDD" id="cd04590">
    <property type="entry name" value="CBS_pair_CorC_HlyC_assoc"/>
    <property type="match status" value="1"/>
</dbReference>
<dbReference type="Pfam" id="PF00571">
    <property type="entry name" value="CBS"/>
    <property type="match status" value="2"/>
</dbReference>
<keyword evidence="5 9" id="KW-0129">CBS domain</keyword>
<dbReference type="InterPro" id="IPR054115">
    <property type="entry name" value="CorC_N"/>
</dbReference>
<evidence type="ECO:0000256" key="7">
    <source>
        <dbReference type="ARBA" id="ARBA00037273"/>
    </source>
</evidence>
<dbReference type="InterPro" id="IPR005170">
    <property type="entry name" value="Transptr-assoc_dom"/>
</dbReference>
<evidence type="ECO:0000256" key="3">
    <source>
        <dbReference type="ARBA" id="ARBA00022737"/>
    </source>
</evidence>